<name>A0ABV6T7Z1_9RHOB</name>
<sequence>MTVLDFRSGGYADARDGQLSDDAPGHATHWHGARHGEPAPEWHPDWHDDDWDATRYAAAGSAARLSDREGVLGRVARLTHYLGALVSVGLMVGLAVWGYQLIVRDVSGVPVIRAVEGEARTAPDEPGGELTDRTGLAVNTVAGGGNAKAADKVAIAPAPTALDGQDVAMGELGATAQNPTVTSEAVEAPAPGAIALTDNEAARLAAEQQATVPAVAPLEADSIAASAAVTDVAGLPTQDTAITAALAEAGAAPAVTTPTRPLPRPRRIAAASQVPVANDAAPLA</sequence>
<comment type="caution">
    <text evidence="3">The sequence shown here is derived from an EMBL/GenBank/DDBJ whole genome shotgun (WGS) entry which is preliminary data.</text>
</comment>
<evidence type="ECO:0000256" key="1">
    <source>
        <dbReference type="SAM" id="MobiDB-lite"/>
    </source>
</evidence>
<keyword evidence="2" id="KW-0812">Transmembrane</keyword>
<organism evidence="3 4">
    <name type="scientific">Paracoccus panacisoli</name>
    <dbReference type="NCBI Taxonomy" id="1510163"/>
    <lineage>
        <taxon>Bacteria</taxon>
        <taxon>Pseudomonadati</taxon>
        <taxon>Pseudomonadota</taxon>
        <taxon>Alphaproteobacteria</taxon>
        <taxon>Rhodobacterales</taxon>
        <taxon>Paracoccaceae</taxon>
        <taxon>Paracoccus</taxon>
    </lineage>
</organism>
<feature type="region of interest" description="Disordered" evidence="1">
    <location>
        <begin position="15"/>
        <end position="40"/>
    </location>
</feature>
<keyword evidence="4" id="KW-1185">Reference proteome</keyword>
<feature type="transmembrane region" description="Helical" evidence="2">
    <location>
        <begin position="78"/>
        <end position="99"/>
    </location>
</feature>
<reference evidence="3 4" key="1">
    <citation type="submission" date="2024-09" db="EMBL/GenBank/DDBJ databases">
        <authorList>
            <person name="Sun Q."/>
            <person name="Mori K."/>
        </authorList>
    </citation>
    <scope>NUCLEOTIDE SEQUENCE [LARGE SCALE GENOMIC DNA]</scope>
    <source>
        <strain evidence="3 4">KCTC 42086</strain>
    </source>
</reference>
<evidence type="ECO:0000256" key="2">
    <source>
        <dbReference type="SAM" id="Phobius"/>
    </source>
</evidence>
<protein>
    <submittedName>
        <fullName evidence="3">SPOR domain-containing protein</fullName>
    </submittedName>
</protein>
<proteinExistence type="predicted"/>
<evidence type="ECO:0000313" key="4">
    <source>
        <dbReference type="Proteomes" id="UP001589920"/>
    </source>
</evidence>
<dbReference type="RefSeq" id="WP_394321408.1">
    <property type="nucleotide sequence ID" value="NZ_JBHMQU010000084.1"/>
</dbReference>
<keyword evidence="2" id="KW-1133">Transmembrane helix</keyword>
<accession>A0ABV6T7Z1</accession>
<evidence type="ECO:0000313" key="3">
    <source>
        <dbReference type="EMBL" id="MFC0813379.1"/>
    </source>
</evidence>
<feature type="non-terminal residue" evidence="3">
    <location>
        <position position="284"/>
    </location>
</feature>
<feature type="region of interest" description="Disordered" evidence="1">
    <location>
        <begin position="252"/>
        <end position="284"/>
    </location>
</feature>
<dbReference type="Proteomes" id="UP001589920">
    <property type="component" value="Unassembled WGS sequence"/>
</dbReference>
<dbReference type="EMBL" id="JBHMQU010000084">
    <property type="protein sequence ID" value="MFC0813379.1"/>
    <property type="molecule type" value="Genomic_DNA"/>
</dbReference>
<gene>
    <name evidence="3" type="ORF">ACFHYO_14855</name>
</gene>
<keyword evidence="2" id="KW-0472">Membrane</keyword>